<reference evidence="2" key="1">
    <citation type="submission" date="2022-01" db="EMBL/GenBank/DDBJ databases">
        <authorList>
            <person name="King R."/>
        </authorList>
    </citation>
    <scope>NUCLEOTIDE SEQUENCE</scope>
</reference>
<evidence type="ECO:0000256" key="1">
    <source>
        <dbReference type="SAM" id="MobiDB-lite"/>
    </source>
</evidence>
<gene>
    <name evidence="2" type="ORF">PSYICH_LOCUS2355</name>
</gene>
<proteinExistence type="predicted"/>
<dbReference type="EMBL" id="OV651823">
    <property type="protein sequence ID" value="CAH1101536.1"/>
    <property type="molecule type" value="Genomic_DNA"/>
</dbReference>
<organism evidence="2 3">
    <name type="scientific">Psylliodes chrysocephalus</name>
    <dbReference type="NCBI Taxonomy" id="3402493"/>
    <lineage>
        <taxon>Eukaryota</taxon>
        <taxon>Metazoa</taxon>
        <taxon>Ecdysozoa</taxon>
        <taxon>Arthropoda</taxon>
        <taxon>Hexapoda</taxon>
        <taxon>Insecta</taxon>
        <taxon>Pterygota</taxon>
        <taxon>Neoptera</taxon>
        <taxon>Endopterygota</taxon>
        <taxon>Coleoptera</taxon>
        <taxon>Polyphaga</taxon>
        <taxon>Cucujiformia</taxon>
        <taxon>Chrysomeloidea</taxon>
        <taxon>Chrysomelidae</taxon>
        <taxon>Galerucinae</taxon>
        <taxon>Alticini</taxon>
        <taxon>Psylliodes</taxon>
    </lineage>
</organism>
<name>A0A9P0CHK4_9CUCU</name>
<feature type="region of interest" description="Disordered" evidence="1">
    <location>
        <begin position="77"/>
        <end position="107"/>
    </location>
</feature>
<dbReference type="Proteomes" id="UP001153636">
    <property type="component" value="Chromosome 11"/>
</dbReference>
<evidence type="ECO:0000313" key="3">
    <source>
        <dbReference type="Proteomes" id="UP001153636"/>
    </source>
</evidence>
<evidence type="ECO:0000313" key="2">
    <source>
        <dbReference type="EMBL" id="CAH1101536.1"/>
    </source>
</evidence>
<sequence>MKNVESRLKNLQTYDLQTAFLSSFIKKVQPKRRKTDAAKEKHYSTVITLLGKRVYKRYFLSTFDISLRRFQVQKRGMKELPNGRNGGDLKPHPTTFDDRECGKKDTI</sequence>
<keyword evidence="3" id="KW-1185">Reference proteome</keyword>
<protein>
    <submittedName>
        <fullName evidence="2">Uncharacterized protein</fullName>
    </submittedName>
</protein>
<accession>A0A9P0CHK4</accession>
<feature type="compositionally biased region" description="Basic and acidic residues" evidence="1">
    <location>
        <begin position="87"/>
        <end position="107"/>
    </location>
</feature>
<dbReference type="AlphaFoldDB" id="A0A9P0CHK4"/>